<accession>A0A8J8SUL3</accession>
<sequence length="293" mass="33746">MGEMCSQRVFDSWKMPWLEAHIRVRVSGQRRTKRPKDRAQREETSSPLREKVRRWQWIRQAKHTVWQNCLKSKEKPLVKLESFKDKRYFFSQCLLLLGSLASASLLKSQIMKLRIAMIIQIPTNIWKVSICDVVKSMKLSDANPRFSKVGPIQSISCSLILLSMNRKYMLSRLFPGMMLNQEILKIVPSVYLRQIVGQSEATNPTVERKLNESTRENVLAKAAYPQLLVKAVSVKSSFAPSPAVSNFYLVSATKSISKLCMKSFITWIKLYGYNCSCCDPMFNYRKDSCLIIA</sequence>
<comment type="caution">
    <text evidence="2">The sequence shown here is derived from an EMBL/GenBank/DDBJ whole genome shotgun (WGS) entry which is preliminary data.</text>
</comment>
<keyword evidence="3" id="KW-1185">Reference proteome</keyword>
<dbReference type="EMBL" id="RRYP01030193">
    <property type="protein sequence ID" value="TNV71239.1"/>
    <property type="molecule type" value="Genomic_DNA"/>
</dbReference>
<dbReference type="AlphaFoldDB" id="A0A8J8SUL3"/>
<name>A0A8J8SUL3_HALGN</name>
<gene>
    <name evidence="2" type="ORF">FGO68_gene115</name>
</gene>
<evidence type="ECO:0000313" key="2">
    <source>
        <dbReference type="EMBL" id="TNV71239.1"/>
    </source>
</evidence>
<evidence type="ECO:0000313" key="3">
    <source>
        <dbReference type="Proteomes" id="UP000785679"/>
    </source>
</evidence>
<evidence type="ECO:0000256" key="1">
    <source>
        <dbReference type="SAM" id="MobiDB-lite"/>
    </source>
</evidence>
<protein>
    <submittedName>
        <fullName evidence="2">Uncharacterized protein</fullName>
    </submittedName>
</protein>
<reference evidence="2" key="1">
    <citation type="submission" date="2019-06" db="EMBL/GenBank/DDBJ databases">
        <authorList>
            <person name="Zheng W."/>
        </authorList>
    </citation>
    <scope>NUCLEOTIDE SEQUENCE</scope>
    <source>
        <strain evidence="2">QDHG01</strain>
    </source>
</reference>
<feature type="region of interest" description="Disordered" evidence="1">
    <location>
        <begin position="28"/>
        <end position="47"/>
    </location>
</feature>
<organism evidence="2 3">
    <name type="scientific">Halteria grandinella</name>
    <dbReference type="NCBI Taxonomy" id="5974"/>
    <lineage>
        <taxon>Eukaryota</taxon>
        <taxon>Sar</taxon>
        <taxon>Alveolata</taxon>
        <taxon>Ciliophora</taxon>
        <taxon>Intramacronucleata</taxon>
        <taxon>Spirotrichea</taxon>
        <taxon>Stichotrichia</taxon>
        <taxon>Sporadotrichida</taxon>
        <taxon>Halteriidae</taxon>
        <taxon>Halteria</taxon>
    </lineage>
</organism>
<feature type="compositionally biased region" description="Basic and acidic residues" evidence="1">
    <location>
        <begin position="37"/>
        <end position="47"/>
    </location>
</feature>
<proteinExistence type="predicted"/>
<dbReference type="Proteomes" id="UP000785679">
    <property type="component" value="Unassembled WGS sequence"/>
</dbReference>